<dbReference type="STRING" id="1299998.AUL39_08540"/>
<reference evidence="3 4" key="1">
    <citation type="submission" date="2015-12" db="EMBL/GenBank/DDBJ databases">
        <title>Draft Genome Sequence of Olsenella scatoligenes SK9K4T; a Producer of 3-Methylindole- (skatole) and 4-Methylphenol- (p-cresol) Isolated from Pig Feces.</title>
        <authorList>
            <person name="Li X."/>
            <person name="Borg B."/>
            <person name="Canibe N."/>
        </authorList>
    </citation>
    <scope>NUCLEOTIDE SEQUENCE [LARGE SCALE GENOMIC DNA]</scope>
    <source>
        <strain evidence="3 4">SK9K4</strain>
    </source>
</reference>
<dbReference type="EMBL" id="LOJF01000010">
    <property type="protein sequence ID" value="KUH58243.1"/>
    <property type="molecule type" value="Genomic_DNA"/>
</dbReference>
<evidence type="ECO:0000313" key="4">
    <source>
        <dbReference type="Proteomes" id="UP000054078"/>
    </source>
</evidence>
<evidence type="ECO:0000313" key="3">
    <source>
        <dbReference type="EMBL" id="KUH58243.1"/>
    </source>
</evidence>
<keyword evidence="2" id="KW-0812">Transmembrane</keyword>
<comment type="caution">
    <text evidence="3">The sequence shown here is derived from an EMBL/GenBank/DDBJ whole genome shotgun (WGS) entry which is preliminary data.</text>
</comment>
<keyword evidence="2" id="KW-0472">Membrane</keyword>
<feature type="transmembrane region" description="Helical" evidence="2">
    <location>
        <begin position="182"/>
        <end position="205"/>
    </location>
</feature>
<organism evidence="3 4">
    <name type="scientific">Tractidigestivibacter scatoligenes</name>
    <name type="common">Olsenella scatoligenes</name>
    <dbReference type="NCBI Taxonomy" id="1299998"/>
    <lineage>
        <taxon>Bacteria</taxon>
        <taxon>Bacillati</taxon>
        <taxon>Actinomycetota</taxon>
        <taxon>Coriobacteriia</taxon>
        <taxon>Coriobacteriales</taxon>
        <taxon>Atopobiaceae</taxon>
        <taxon>Tractidigestivibacter</taxon>
    </lineage>
</organism>
<evidence type="ECO:0000256" key="2">
    <source>
        <dbReference type="SAM" id="Phobius"/>
    </source>
</evidence>
<gene>
    <name evidence="3" type="ORF">AUL39_08540</name>
</gene>
<evidence type="ECO:0000256" key="1">
    <source>
        <dbReference type="SAM" id="MobiDB-lite"/>
    </source>
</evidence>
<dbReference type="Proteomes" id="UP000054078">
    <property type="component" value="Unassembled WGS sequence"/>
</dbReference>
<feature type="transmembrane region" description="Helical" evidence="2">
    <location>
        <begin position="261"/>
        <end position="281"/>
    </location>
</feature>
<keyword evidence="4" id="KW-1185">Reference proteome</keyword>
<dbReference type="AlphaFoldDB" id="A0A117J4E2"/>
<accession>A0A117J4E2</accession>
<feature type="transmembrane region" description="Helical" evidence="2">
    <location>
        <begin position="135"/>
        <end position="155"/>
    </location>
</feature>
<feature type="transmembrane region" description="Helical" evidence="2">
    <location>
        <begin position="72"/>
        <end position="99"/>
    </location>
</feature>
<protein>
    <submittedName>
        <fullName evidence="3">Uncharacterized protein</fullName>
    </submittedName>
</protein>
<name>A0A117J4E2_TRASO</name>
<feature type="transmembrane region" description="Helical" evidence="2">
    <location>
        <begin position="111"/>
        <end position="129"/>
    </location>
</feature>
<feature type="transmembrane region" description="Helical" evidence="2">
    <location>
        <begin position="26"/>
        <end position="52"/>
    </location>
</feature>
<keyword evidence="2" id="KW-1133">Transmembrane helix</keyword>
<feature type="region of interest" description="Disordered" evidence="1">
    <location>
        <begin position="315"/>
        <end position="334"/>
    </location>
</feature>
<feature type="transmembrane region" description="Helical" evidence="2">
    <location>
        <begin position="225"/>
        <end position="249"/>
    </location>
</feature>
<proteinExistence type="predicted"/>
<sequence>MSLLHRAAGERDEVTSVPQTPAQVTLGVVSAVMAILGGVVLLAGGLVLFAAITGQVDASDSGLAIAGVTLSGWSPMGLAIVTLAAGALLCATAWLGFAASRDSGRVGPYRFLCYLVGLVLLVAILWSWGSGTILIFNPIVLSTTITYVVVCSSLADRVQREHDEGVCGESFLLSGHQRALRLISQVMIVTAVLNAVITLIVWYAVSQMDPTAQVTLAEAQYTAGRLSNIVLGWGLASAAVNLLVGLLGLRGANQPEKIRPFLWVSAISFAYAAVQLVLGIVTSGGMGSVQSSSLTDALFYGACTYLSVKIRRQPQDREGQATGGEAENQPFGAN</sequence>